<dbReference type="GO" id="GO:0005524">
    <property type="term" value="F:ATP binding"/>
    <property type="evidence" value="ECO:0007669"/>
    <property type="project" value="UniProtKB-KW"/>
</dbReference>
<name>A0ABW4LLV1_9BACI</name>
<dbReference type="PANTHER" id="PTHR42711">
    <property type="entry name" value="ABC TRANSPORTER ATP-BINDING PROTEIN"/>
    <property type="match status" value="1"/>
</dbReference>
<evidence type="ECO:0000256" key="1">
    <source>
        <dbReference type="ARBA" id="ARBA00005417"/>
    </source>
</evidence>
<keyword evidence="2" id="KW-0813">Transport</keyword>
<dbReference type="EMBL" id="JBHUEM010000003">
    <property type="protein sequence ID" value="MFD1735401.1"/>
    <property type="molecule type" value="Genomic_DNA"/>
</dbReference>
<evidence type="ECO:0000256" key="3">
    <source>
        <dbReference type="ARBA" id="ARBA00022741"/>
    </source>
</evidence>
<dbReference type="InterPro" id="IPR027417">
    <property type="entry name" value="P-loop_NTPase"/>
</dbReference>
<dbReference type="InterPro" id="IPR017871">
    <property type="entry name" value="ABC_transporter-like_CS"/>
</dbReference>
<dbReference type="InterPro" id="IPR003439">
    <property type="entry name" value="ABC_transporter-like_ATP-bd"/>
</dbReference>
<dbReference type="Proteomes" id="UP001597214">
    <property type="component" value="Unassembled WGS sequence"/>
</dbReference>
<comment type="similarity">
    <text evidence="1">Belongs to the ABC transporter superfamily.</text>
</comment>
<dbReference type="SUPFAM" id="SSF52540">
    <property type="entry name" value="P-loop containing nucleoside triphosphate hydrolases"/>
    <property type="match status" value="1"/>
</dbReference>
<dbReference type="PROSITE" id="PS50893">
    <property type="entry name" value="ABC_TRANSPORTER_2"/>
    <property type="match status" value="1"/>
</dbReference>
<evidence type="ECO:0000256" key="4">
    <source>
        <dbReference type="ARBA" id="ARBA00022840"/>
    </source>
</evidence>
<evidence type="ECO:0000313" key="6">
    <source>
        <dbReference type="EMBL" id="MFD1735401.1"/>
    </source>
</evidence>
<dbReference type="InterPro" id="IPR003593">
    <property type="entry name" value="AAA+_ATPase"/>
</dbReference>
<dbReference type="RefSeq" id="WP_377926500.1">
    <property type="nucleotide sequence ID" value="NZ_JBHUEM010000003.1"/>
</dbReference>
<reference evidence="7" key="1">
    <citation type="journal article" date="2019" name="Int. J. Syst. Evol. Microbiol.">
        <title>The Global Catalogue of Microorganisms (GCM) 10K type strain sequencing project: providing services to taxonomists for standard genome sequencing and annotation.</title>
        <authorList>
            <consortium name="The Broad Institute Genomics Platform"/>
            <consortium name="The Broad Institute Genome Sequencing Center for Infectious Disease"/>
            <person name="Wu L."/>
            <person name="Ma J."/>
        </authorList>
    </citation>
    <scope>NUCLEOTIDE SEQUENCE [LARGE SCALE GENOMIC DNA]</scope>
    <source>
        <strain evidence="7">CCUG 49339</strain>
    </source>
</reference>
<dbReference type="PROSITE" id="PS00211">
    <property type="entry name" value="ABC_TRANSPORTER_1"/>
    <property type="match status" value="1"/>
</dbReference>
<sequence length="329" mass="37041">MLKATNLQKKFINKSRKGLLAKKNISHKIAVEDFSITVSPGEIVGLLGLNGAGKTTTIKMLSTLLTPTKGEITINGFNPVTDPLKVKSIINMIAGGERMLYYRLTGYQNLEYFGNLYGLKGDELRNRINILLKKVELNDVKDMVVEKYSKGMKQRLSIARGLINDPKYLFLDEPTLGLDVKVAKKLRNYIQELALEEKKGIILTSHYISEIEELCDRVYIMEKGKILLEDTIENIIYNYADGIKIEIIINNLSSTLHSKLERLAQKYQGSLEITDSEGDLNTKKLLFVSKVDISADIIQSIFDSGEKIKTINVERPNLEEVISNLEGVK</sequence>
<keyword evidence="3" id="KW-0547">Nucleotide-binding</keyword>
<evidence type="ECO:0000256" key="2">
    <source>
        <dbReference type="ARBA" id="ARBA00022448"/>
    </source>
</evidence>
<feature type="domain" description="ABC transporter" evidence="5">
    <location>
        <begin position="2"/>
        <end position="248"/>
    </location>
</feature>
<protein>
    <submittedName>
        <fullName evidence="6">ABC transporter ATP-binding protein</fullName>
    </submittedName>
</protein>
<evidence type="ECO:0000313" key="7">
    <source>
        <dbReference type="Proteomes" id="UP001597214"/>
    </source>
</evidence>
<organism evidence="6 7">
    <name type="scientific">Bacillus salitolerans</name>
    <dbReference type="NCBI Taxonomy" id="1437434"/>
    <lineage>
        <taxon>Bacteria</taxon>
        <taxon>Bacillati</taxon>
        <taxon>Bacillota</taxon>
        <taxon>Bacilli</taxon>
        <taxon>Bacillales</taxon>
        <taxon>Bacillaceae</taxon>
        <taxon>Bacillus</taxon>
    </lineage>
</organism>
<dbReference type="SMART" id="SM00382">
    <property type="entry name" value="AAA"/>
    <property type="match status" value="1"/>
</dbReference>
<gene>
    <name evidence="6" type="ORF">ACFSCX_02380</name>
</gene>
<dbReference type="InterPro" id="IPR050763">
    <property type="entry name" value="ABC_transporter_ATP-binding"/>
</dbReference>
<dbReference type="PANTHER" id="PTHR42711:SF5">
    <property type="entry name" value="ABC TRANSPORTER ATP-BINDING PROTEIN NATA"/>
    <property type="match status" value="1"/>
</dbReference>
<dbReference type="Pfam" id="PF00005">
    <property type="entry name" value="ABC_tran"/>
    <property type="match status" value="1"/>
</dbReference>
<comment type="caution">
    <text evidence="6">The sequence shown here is derived from an EMBL/GenBank/DDBJ whole genome shotgun (WGS) entry which is preliminary data.</text>
</comment>
<dbReference type="Gene3D" id="3.40.50.300">
    <property type="entry name" value="P-loop containing nucleotide triphosphate hydrolases"/>
    <property type="match status" value="1"/>
</dbReference>
<accession>A0ABW4LLV1</accession>
<proteinExistence type="inferred from homology"/>
<keyword evidence="4 6" id="KW-0067">ATP-binding</keyword>
<keyword evidence="7" id="KW-1185">Reference proteome</keyword>
<evidence type="ECO:0000259" key="5">
    <source>
        <dbReference type="PROSITE" id="PS50893"/>
    </source>
</evidence>